<evidence type="ECO:0000313" key="1">
    <source>
        <dbReference type="EMBL" id="CED82176.1"/>
    </source>
</evidence>
<accession>A0A0F7SL51</accession>
<proteinExistence type="predicted"/>
<dbReference type="EMBL" id="LN483124">
    <property type="protein sequence ID" value="CED82176.1"/>
    <property type="molecule type" value="Genomic_DNA"/>
</dbReference>
<protein>
    <submittedName>
        <fullName evidence="1">Uncharacterized protein</fullName>
    </submittedName>
</protein>
<organism evidence="1">
    <name type="scientific">Phaffia rhodozyma</name>
    <name type="common">Yeast</name>
    <name type="synonym">Xanthophyllomyces dendrorhous</name>
    <dbReference type="NCBI Taxonomy" id="264483"/>
    <lineage>
        <taxon>Eukaryota</taxon>
        <taxon>Fungi</taxon>
        <taxon>Dikarya</taxon>
        <taxon>Basidiomycota</taxon>
        <taxon>Agaricomycotina</taxon>
        <taxon>Tremellomycetes</taxon>
        <taxon>Cystofilobasidiales</taxon>
        <taxon>Mrakiaceae</taxon>
        <taxon>Phaffia</taxon>
    </lineage>
</organism>
<sequence>MRDVCTRNKWSEGTRLEEREGDGRVKKGKEMAVKLNVEFPNISRHRSFPASLQRIQCGMFSCLFHMDRSAVQIIHIVRGRCTSDEEKRKQEI</sequence>
<reference evidence="1" key="1">
    <citation type="submission" date="2014-08" db="EMBL/GenBank/DDBJ databases">
        <authorList>
            <person name="Sharma Rahul"/>
            <person name="Thines Marco"/>
        </authorList>
    </citation>
    <scope>NUCLEOTIDE SEQUENCE</scope>
</reference>
<name>A0A0F7SL51_PHARH</name>
<dbReference type="AlphaFoldDB" id="A0A0F7SL51"/>